<dbReference type="HOGENOM" id="CLU_3012036_0_0_14"/>
<name>W6AX01_9MOLU</name>
<keyword evidence="3" id="KW-1185">Reference proteome</keyword>
<dbReference type="RefSeq" id="WP_156028562.1">
    <property type="nucleotide sequence ID" value="NZ_CP002082.1"/>
</dbReference>
<dbReference type="Proteomes" id="UP000019260">
    <property type="component" value="Chromosome"/>
</dbReference>
<reference evidence="2 3" key="1">
    <citation type="submission" date="2013-09" db="EMBL/GenBank/DDBJ databases">
        <title>Complete genome sequence of Spiroplasma mirum suckling mouse cataract agent.</title>
        <authorList>
            <person name="Landry C.A."/>
            <person name="Bastian F.O."/>
            <person name="Thune R.L."/>
        </authorList>
    </citation>
    <scope>NUCLEOTIDE SEQUENCE [LARGE SCALE GENOMIC DNA]</scope>
    <source>
        <strain evidence="2 3">SMCA</strain>
    </source>
</reference>
<dbReference type="PATRIC" id="fig|838561.3.peg.897"/>
<dbReference type="KEGG" id="smia:P344_04685"/>
<sequence length="56" mass="6392">MNYQNNAIDYTLYYIAGHFNQAQTIHSLGGMYAAYVFISLGVLGLVIWRVCKKDFV</sequence>
<keyword evidence="1" id="KW-0812">Transmembrane</keyword>
<evidence type="ECO:0000256" key="1">
    <source>
        <dbReference type="SAM" id="Phobius"/>
    </source>
</evidence>
<dbReference type="STRING" id="838561.P344_04685"/>
<evidence type="ECO:0000313" key="3">
    <source>
        <dbReference type="Proteomes" id="UP000019260"/>
    </source>
</evidence>
<proteinExistence type="predicted"/>
<organism evidence="2 3">
    <name type="scientific">Spiroplasma mirum ATCC 29335</name>
    <dbReference type="NCBI Taxonomy" id="838561"/>
    <lineage>
        <taxon>Bacteria</taxon>
        <taxon>Bacillati</taxon>
        <taxon>Mycoplasmatota</taxon>
        <taxon>Mollicutes</taxon>
        <taxon>Entomoplasmatales</taxon>
        <taxon>Spiroplasmataceae</taxon>
        <taxon>Spiroplasma</taxon>
    </lineage>
</organism>
<keyword evidence="1" id="KW-0472">Membrane</keyword>
<keyword evidence="1" id="KW-1133">Transmembrane helix</keyword>
<dbReference type="EMBL" id="CP006720">
    <property type="protein sequence ID" value="AHI58259.1"/>
    <property type="molecule type" value="Genomic_DNA"/>
</dbReference>
<evidence type="ECO:0000313" key="2">
    <source>
        <dbReference type="EMBL" id="AHI58259.1"/>
    </source>
</evidence>
<dbReference type="AlphaFoldDB" id="W6AX01"/>
<protein>
    <submittedName>
        <fullName evidence="2">Uncharacterized protein</fullName>
    </submittedName>
</protein>
<gene>
    <name evidence="2" type="ORF">P344_04685</name>
</gene>
<feature type="transmembrane region" description="Helical" evidence="1">
    <location>
        <begin position="32"/>
        <end position="51"/>
    </location>
</feature>
<accession>W6AX01</accession>